<name>A0ABT1Y2C9_9FIRM</name>
<evidence type="ECO:0000259" key="3">
    <source>
        <dbReference type="Pfam" id="PF14522"/>
    </source>
</evidence>
<keyword evidence="1" id="KW-0472">Membrane</keyword>
<dbReference type="RefSeq" id="WP_157677249.1">
    <property type="nucleotide sequence ID" value="NZ_CP022121.1"/>
</dbReference>
<keyword evidence="1" id="KW-1133">Transmembrane helix</keyword>
<gene>
    <name evidence="4" type="ORF">NVS47_05810</name>
</gene>
<feature type="domain" description="Cytochrome c7-like" evidence="3">
    <location>
        <begin position="27"/>
        <end position="97"/>
    </location>
</feature>
<sequence length="267" mass="29216">MKIRITIWSLLIITFMGTTLVFAETTDHSVFTDSTQCLQCHGYEGVTMEQDGKMVSIYVDKEVYDASVHASVDCLSCHQFTQGVSSDPTQSCGTCHSGAVDDYQQSVHQNSSYGPSCTNCHGEAHGILPADNPASPVHKKMIIETCGDCHGGVIESYQDSFHGKAVALGAKDSPDCTGCHGAHKVLSKNDPLSMTHPDQKPQLCGECHGNGAIGVNAKEHYTLEPTGYSAPMYWINKAFMWLILLVVGFFLIHIILDLLHRLRTRKQ</sequence>
<proteinExistence type="predicted"/>
<dbReference type="InterPro" id="IPR029467">
    <property type="entry name" value="Cyt_c7-like"/>
</dbReference>
<accession>A0ABT1Y2C9</accession>
<feature type="chain" id="PRO_5045720718" description="Cytochrome c7-like domain-containing protein" evidence="2">
    <location>
        <begin position="24"/>
        <end position="267"/>
    </location>
</feature>
<feature type="transmembrane region" description="Helical" evidence="1">
    <location>
        <begin position="238"/>
        <end position="259"/>
    </location>
</feature>
<reference evidence="4 5" key="1">
    <citation type="submission" date="2022-08" db="EMBL/GenBank/DDBJ databases">
        <title>Proteogenomics of the novel Dehalobacterium formicoaceticum strain EZ94 highlights a key role of methyltransferases during anaerobic dichloromethane degradation.</title>
        <authorList>
            <person name="Wasmund K."/>
        </authorList>
    </citation>
    <scope>NUCLEOTIDE SEQUENCE [LARGE SCALE GENOMIC DNA]</scope>
    <source>
        <strain evidence="4 5">EZ94</strain>
    </source>
</reference>
<keyword evidence="2" id="KW-0732">Signal</keyword>
<dbReference type="Gene3D" id="3.90.10.10">
    <property type="entry name" value="Cytochrome C3"/>
    <property type="match status" value="1"/>
</dbReference>
<dbReference type="Proteomes" id="UP001524944">
    <property type="component" value="Unassembled WGS sequence"/>
</dbReference>
<evidence type="ECO:0000313" key="4">
    <source>
        <dbReference type="EMBL" id="MCR6545032.1"/>
    </source>
</evidence>
<feature type="signal peptide" evidence="2">
    <location>
        <begin position="1"/>
        <end position="23"/>
    </location>
</feature>
<comment type="caution">
    <text evidence="4">The sequence shown here is derived from an EMBL/GenBank/DDBJ whole genome shotgun (WGS) entry which is preliminary data.</text>
</comment>
<evidence type="ECO:0000256" key="1">
    <source>
        <dbReference type="SAM" id="Phobius"/>
    </source>
</evidence>
<dbReference type="SUPFAM" id="SSF48695">
    <property type="entry name" value="Multiheme cytochromes"/>
    <property type="match status" value="1"/>
</dbReference>
<dbReference type="EMBL" id="JANPWE010000002">
    <property type="protein sequence ID" value="MCR6545032.1"/>
    <property type="molecule type" value="Genomic_DNA"/>
</dbReference>
<protein>
    <recommendedName>
        <fullName evidence="3">Cytochrome c7-like domain-containing protein</fullName>
    </recommendedName>
</protein>
<dbReference type="Pfam" id="PF14522">
    <property type="entry name" value="Cytochrome_C7"/>
    <property type="match status" value="1"/>
</dbReference>
<evidence type="ECO:0000256" key="2">
    <source>
        <dbReference type="SAM" id="SignalP"/>
    </source>
</evidence>
<keyword evidence="5" id="KW-1185">Reference proteome</keyword>
<dbReference type="CDD" id="cd08168">
    <property type="entry name" value="Cytochrom_C3"/>
    <property type="match status" value="1"/>
</dbReference>
<keyword evidence="1" id="KW-0812">Transmembrane</keyword>
<dbReference type="InterPro" id="IPR036280">
    <property type="entry name" value="Multihaem_cyt_sf"/>
</dbReference>
<evidence type="ECO:0000313" key="5">
    <source>
        <dbReference type="Proteomes" id="UP001524944"/>
    </source>
</evidence>
<dbReference type="Gene3D" id="1.10.1130.10">
    <property type="entry name" value="Flavocytochrome C3, Chain A"/>
    <property type="match status" value="1"/>
</dbReference>
<organism evidence="4 5">
    <name type="scientific">Dehalobacterium formicoaceticum</name>
    <dbReference type="NCBI Taxonomy" id="51515"/>
    <lineage>
        <taxon>Bacteria</taxon>
        <taxon>Bacillati</taxon>
        <taxon>Bacillota</taxon>
        <taxon>Clostridia</taxon>
        <taxon>Eubacteriales</taxon>
        <taxon>Peptococcaceae</taxon>
        <taxon>Dehalobacterium</taxon>
    </lineage>
</organism>